<gene>
    <name evidence="3" type="ORF">CCMP2556_LOCUS14985</name>
</gene>
<evidence type="ECO:0000313" key="3">
    <source>
        <dbReference type="EMBL" id="CAK9022801.1"/>
    </source>
</evidence>
<evidence type="ECO:0000256" key="1">
    <source>
        <dbReference type="SAM" id="Coils"/>
    </source>
</evidence>
<dbReference type="EMBL" id="CAXAMN010007779">
    <property type="protein sequence ID" value="CAK9022801.1"/>
    <property type="molecule type" value="Genomic_DNA"/>
</dbReference>
<dbReference type="Proteomes" id="UP001642484">
    <property type="component" value="Unassembled WGS sequence"/>
</dbReference>
<proteinExistence type="predicted"/>
<evidence type="ECO:0000313" key="4">
    <source>
        <dbReference type="Proteomes" id="UP001642484"/>
    </source>
</evidence>
<protein>
    <recommendedName>
        <fullName evidence="5">Alpha-ketoglutarate-dependent dioxygenase AlkB-like domain-containing protein</fullName>
    </recommendedName>
</protein>
<dbReference type="PROSITE" id="PS50330">
    <property type="entry name" value="UIM"/>
    <property type="match status" value="1"/>
</dbReference>
<feature type="region of interest" description="Disordered" evidence="2">
    <location>
        <begin position="112"/>
        <end position="133"/>
    </location>
</feature>
<dbReference type="PANTHER" id="PTHR42256:SF1">
    <property type="entry name" value="FE2OG DIOXYGENASE DOMAIN-CONTAINING PROTEIN"/>
    <property type="match status" value="1"/>
</dbReference>
<evidence type="ECO:0008006" key="5">
    <source>
        <dbReference type="Google" id="ProtNLM"/>
    </source>
</evidence>
<feature type="coiled-coil region" evidence="1">
    <location>
        <begin position="532"/>
        <end position="576"/>
    </location>
</feature>
<feature type="region of interest" description="Disordered" evidence="2">
    <location>
        <begin position="749"/>
        <end position="769"/>
    </location>
</feature>
<dbReference type="SUPFAM" id="SSF51197">
    <property type="entry name" value="Clavaminate synthase-like"/>
    <property type="match status" value="1"/>
</dbReference>
<reference evidence="3 4" key="1">
    <citation type="submission" date="2024-02" db="EMBL/GenBank/DDBJ databases">
        <authorList>
            <person name="Chen Y."/>
            <person name="Shah S."/>
            <person name="Dougan E. K."/>
            <person name="Thang M."/>
            <person name="Chan C."/>
        </authorList>
    </citation>
    <scope>NUCLEOTIDE SEQUENCE [LARGE SCALE GENOMIC DNA]</scope>
</reference>
<feature type="region of interest" description="Disordered" evidence="2">
    <location>
        <begin position="578"/>
        <end position="605"/>
    </location>
</feature>
<dbReference type="InterPro" id="IPR003903">
    <property type="entry name" value="UIM_dom"/>
</dbReference>
<accession>A0ABP0K7M5</accession>
<name>A0ABP0K7M5_9DINO</name>
<feature type="region of interest" description="Disordered" evidence="2">
    <location>
        <begin position="621"/>
        <end position="653"/>
    </location>
</feature>
<comment type="caution">
    <text evidence="3">The sequence shown here is derived from an EMBL/GenBank/DDBJ whole genome shotgun (WGS) entry which is preliminary data.</text>
</comment>
<dbReference type="Gene3D" id="2.60.120.590">
    <property type="entry name" value="Alpha-ketoglutarate-dependent dioxygenase AlkB-like"/>
    <property type="match status" value="1"/>
</dbReference>
<keyword evidence="4" id="KW-1185">Reference proteome</keyword>
<keyword evidence="1" id="KW-0175">Coiled coil</keyword>
<sequence>MSSAPSNLCVCGQCQPQWFLNAWVCPFRYRRQQTQRWLEPDPWARASWNRRNERGEREDAWNERSEREESWRARGVGERNAGSSMWPNRDNGGWGEERTLTWQEDRPYRDRRPYNRRRGGQVPPGLDHRQPMPFTGWETGRGREFLEHDRSVSPQWPEAWTTEEDPWLQGADPWAEEDPWLREDPWAAGRNDWGVLGPLLHAHRHFDFPDGLFAGLRLPIRVGYLGGSDSEDDDPDFLRALQESLRTAEAEEQTRLEQDRDTQIRLVGHCVVCFEAKQGGAACSHGAATSLSDHRPATHFVCGECLPMYVESELRSDEQSDRRLMERRAFGHCLKCPCSPMPMDCGGFVEERHVRPFLSNTLWSQLQAASQADEKHRQWQKESRDNEEDPEFLRVPWMKSFCLSPHSAQEALLRSMPNAVQCGRCQYGPIDHAPRKQTQTQGTGAGPAPAQVYDDFFDEDVLDRTWDMVARMCWEGRVAPRLKAGCDDLDAHHWQWQGSSQIQRPGGTGGEALQDEDAKEVIAFSKSYAGKLEEAKDLVDVVEKEKVQDTNKEFDMRRLDKQIKDYLQRNVEQTRRHLNIRDNTLRDNTGGSEESEEGEHDPDDMVQVRLESGQVVTVRAGDLEPREPESENEETVPMETEPERVPDRTGEARGSRDLEFEDLTMSAPTTRWLTDAELHEVSEYDKPAFRSCLRAKQYSLQFEKRWFELNQRNEHESKMEMYSRMGRHMEFMDSETVIYKDSPEMRRLNNLETSKGGSDEYGASADDAFGSVDASDGGSDENAWFRGLHGRKSDFSLLASASGATFSAVLDGNAHYYKALASELENFSTYEALVSELEYRPAWMSGGLALHRPAALGSESQLQKSPTYERIVRFLAGFFGVEPIRSLVNHYRSAEDVGCDDSNDFTAFHSDQYFSGVNMTIGASFGEERSLVFEHRETKEQFSFPQQNGDVFAFTDSVNRQFVHGIPRERQPGVRREGVESFGRGWRLGGGSGSHLGGGLGYAFMKPLPGKIKLCQRMFK</sequence>
<dbReference type="PANTHER" id="PTHR42256">
    <property type="entry name" value="OXOGLUTARATE/IRON-DEPENDENT DIOXYGENASE"/>
    <property type="match status" value="1"/>
</dbReference>
<organism evidence="3 4">
    <name type="scientific">Durusdinium trenchii</name>
    <dbReference type="NCBI Taxonomy" id="1381693"/>
    <lineage>
        <taxon>Eukaryota</taxon>
        <taxon>Sar</taxon>
        <taxon>Alveolata</taxon>
        <taxon>Dinophyceae</taxon>
        <taxon>Suessiales</taxon>
        <taxon>Symbiodiniaceae</taxon>
        <taxon>Durusdinium</taxon>
    </lineage>
</organism>
<feature type="compositionally biased region" description="Acidic residues" evidence="2">
    <location>
        <begin position="593"/>
        <end position="604"/>
    </location>
</feature>
<evidence type="ECO:0000256" key="2">
    <source>
        <dbReference type="SAM" id="MobiDB-lite"/>
    </source>
</evidence>
<dbReference type="InterPro" id="IPR037151">
    <property type="entry name" value="AlkB-like_sf"/>
</dbReference>
<feature type="compositionally biased region" description="Basic and acidic residues" evidence="2">
    <location>
        <begin position="641"/>
        <end position="653"/>
    </location>
</feature>